<gene>
    <name evidence="1" type="ORF">PXEA_LOCUS5468</name>
</gene>
<name>A0A448WHM2_9PLAT</name>
<sequence length="169" mass="18804">MPRCLCLRLTSLSLSLRRPHVRFLILADVHTDTQNKEKRINHLLDVSFVFPLKLLRPQCSSTVALNTLGSPALTALSPIPPHQQRQKTRTFCGPQHSLLHPHPLLSAVSLITGAALKTLACPYSHTALNGKVKDSTKFQNHNCRADVRGIFLQNALERKLVACGELMFN</sequence>
<accession>A0A448WHM2</accession>
<evidence type="ECO:0000313" key="1">
    <source>
        <dbReference type="EMBL" id="VEL12028.1"/>
    </source>
</evidence>
<evidence type="ECO:0000313" key="2">
    <source>
        <dbReference type="Proteomes" id="UP000784294"/>
    </source>
</evidence>
<dbReference type="AlphaFoldDB" id="A0A448WHM2"/>
<keyword evidence="2" id="KW-1185">Reference proteome</keyword>
<dbReference type="EMBL" id="CAAALY010013574">
    <property type="protein sequence ID" value="VEL12028.1"/>
    <property type="molecule type" value="Genomic_DNA"/>
</dbReference>
<protein>
    <submittedName>
        <fullName evidence="1">Uncharacterized protein</fullName>
    </submittedName>
</protein>
<organism evidence="1 2">
    <name type="scientific">Protopolystoma xenopodis</name>
    <dbReference type="NCBI Taxonomy" id="117903"/>
    <lineage>
        <taxon>Eukaryota</taxon>
        <taxon>Metazoa</taxon>
        <taxon>Spiralia</taxon>
        <taxon>Lophotrochozoa</taxon>
        <taxon>Platyhelminthes</taxon>
        <taxon>Monogenea</taxon>
        <taxon>Polyopisthocotylea</taxon>
        <taxon>Polystomatidea</taxon>
        <taxon>Polystomatidae</taxon>
        <taxon>Protopolystoma</taxon>
    </lineage>
</organism>
<comment type="caution">
    <text evidence="1">The sequence shown here is derived from an EMBL/GenBank/DDBJ whole genome shotgun (WGS) entry which is preliminary data.</text>
</comment>
<proteinExistence type="predicted"/>
<reference evidence="1" key="1">
    <citation type="submission" date="2018-11" db="EMBL/GenBank/DDBJ databases">
        <authorList>
            <consortium name="Pathogen Informatics"/>
        </authorList>
    </citation>
    <scope>NUCLEOTIDE SEQUENCE</scope>
</reference>
<dbReference type="Proteomes" id="UP000784294">
    <property type="component" value="Unassembled WGS sequence"/>
</dbReference>